<dbReference type="RefSeq" id="WP_092644913.1">
    <property type="nucleotide sequence ID" value="NZ_FNPX01000006.1"/>
</dbReference>
<dbReference type="PANTHER" id="PTHR34310">
    <property type="entry name" value="DUF427 DOMAIN PROTEIN (AFU_ORTHOLOGUE AFUA_3G02220)"/>
    <property type="match status" value="1"/>
</dbReference>
<dbReference type="OrthoDB" id="9815163at2"/>
<evidence type="ECO:0000259" key="1">
    <source>
        <dbReference type="Pfam" id="PF04248"/>
    </source>
</evidence>
<gene>
    <name evidence="2" type="ORF">SAMN05444004_1063</name>
</gene>
<protein>
    <submittedName>
        <fullName evidence="2">Uncharacterized conserved protein, DUF427 family</fullName>
    </submittedName>
</protein>
<dbReference type="STRING" id="1244108.SAMN05444004_1063"/>
<proteinExistence type="predicted"/>
<organism evidence="2 3">
    <name type="scientific">Jannaschia faecimaris</name>
    <dbReference type="NCBI Taxonomy" id="1244108"/>
    <lineage>
        <taxon>Bacteria</taxon>
        <taxon>Pseudomonadati</taxon>
        <taxon>Pseudomonadota</taxon>
        <taxon>Alphaproteobacteria</taxon>
        <taxon>Rhodobacterales</taxon>
        <taxon>Roseobacteraceae</taxon>
        <taxon>Jannaschia</taxon>
    </lineage>
</organism>
<sequence>MTTIKVTPATGIWTVRSDDGVIVESKNALSLVEGDQPFVIYFPRKDIAMALFERTDSKTHCPHKGNAAYYSYVGQSSSIPDVAWTYESVTNPDAKAIEGYLAFYAGKVTVEQI</sequence>
<accession>A0A1H3Q7R2</accession>
<keyword evidence="3" id="KW-1185">Reference proteome</keyword>
<dbReference type="Proteomes" id="UP000198914">
    <property type="component" value="Unassembled WGS sequence"/>
</dbReference>
<evidence type="ECO:0000313" key="2">
    <source>
        <dbReference type="EMBL" id="SDZ09191.1"/>
    </source>
</evidence>
<dbReference type="Gene3D" id="2.170.150.40">
    <property type="entry name" value="Domain of unknown function (DUF427)"/>
    <property type="match status" value="1"/>
</dbReference>
<dbReference type="InterPro" id="IPR007361">
    <property type="entry name" value="DUF427"/>
</dbReference>
<dbReference type="PANTHER" id="PTHR34310:SF9">
    <property type="entry name" value="BLR5716 PROTEIN"/>
    <property type="match status" value="1"/>
</dbReference>
<evidence type="ECO:0000313" key="3">
    <source>
        <dbReference type="Proteomes" id="UP000198914"/>
    </source>
</evidence>
<dbReference type="InterPro" id="IPR038694">
    <property type="entry name" value="DUF427_sf"/>
</dbReference>
<dbReference type="Pfam" id="PF04248">
    <property type="entry name" value="NTP_transf_9"/>
    <property type="match status" value="1"/>
</dbReference>
<name>A0A1H3Q7R2_9RHOB</name>
<dbReference type="EMBL" id="FNPX01000006">
    <property type="protein sequence ID" value="SDZ09191.1"/>
    <property type="molecule type" value="Genomic_DNA"/>
</dbReference>
<feature type="domain" description="DUF427" evidence="1">
    <location>
        <begin position="14"/>
        <end position="105"/>
    </location>
</feature>
<dbReference type="AlphaFoldDB" id="A0A1H3Q7R2"/>
<reference evidence="3" key="1">
    <citation type="submission" date="2016-10" db="EMBL/GenBank/DDBJ databases">
        <authorList>
            <person name="Varghese N."/>
            <person name="Submissions S."/>
        </authorList>
    </citation>
    <scope>NUCLEOTIDE SEQUENCE [LARGE SCALE GENOMIC DNA]</scope>
    <source>
        <strain evidence="3">DSM 100420</strain>
    </source>
</reference>